<keyword evidence="2" id="KW-0472">Membrane</keyword>
<evidence type="ECO:0000256" key="3">
    <source>
        <dbReference type="SAM" id="SignalP"/>
    </source>
</evidence>
<dbReference type="AlphaFoldDB" id="A0A6J1S3E7"/>
<dbReference type="PROSITE" id="PS51257">
    <property type="entry name" value="PROKAR_LIPOPROTEIN"/>
    <property type="match status" value="1"/>
</dbReference>
<feature type="domain" description="Nose resistant-to-fluoxetine protein N-terminal" evidence="4">
    <location>
        <begin position="92"/>
        <end position="252"/>
    </location>
</feature>
<dbReference type="SMART" id="SM00703">
    <property type="entry name" value="NRF"/>
    <property type="match status" value="1"/>
</dbReference>
<dbReference type="GeneID" id="113204559"/>
<keyword evidence="5" id="KW-1185">Reference proteome</keyword>
<protein>
    <submittedName>
        <fullName evidence="6">Nose resistant to fluoxetine protein 6-like isoform X1</fullName>
    </submittedName>
</protein>
<feature type="transmembrane region" description="Helical" evidence="2">
    <location>
        <begin position="634"/>
        <end position="654"/>
    </location>
</feature>
<proteinExistence type="predicted"/>
<feature type="transmembrane region" description="Helical" evidence="2">
    <location>
        <begin position="422"/>
        <end position="442"/>
    </location>
</feature>
<evidence type="ECO:0000256" key="2">
    <source>
        <dbReference type="SAM" id="Phobius"/>
    </source>
</evidence>
<evidence type="ECO:0000256" key="1">
    <source>
        <dbReference type="SAM" id="MobiDB-lite"/>
    </source>
</evidence>
<organism evidence="5 6">
    <name type="scientific">Frankliniella occidentalis</name>
    <name type="common">Western flower thrips</name>
    <name type="synonym">Euthrips occidentalis</name>
    <dbReference type="NCBI Taxonomy" id="133901"/>
    <lineage>
        <taxon>Eukaryota</taxon>
        <taxon>Metazoa</taxon>
        <taxon>Ecdysozoa</taxon>
        <taxon>Arthropoda</taxon>
        <taxon>Hexapoda</taxon>
        <taxon>Insecta</taxon>
        <taxon>Pterygota</taxon>
        <taxon>Neoptera</taxon>
        <taxon>Paraneoptera</taxon>
        <taxon>Thysanoptera</taxon>
        <taxon>Terebrantia</taxon>
        <taxon>Thripoidea</taxon>
        <taxon>Thripidae</taxon>
        <taxon>Frankliniella</taxon>
    </lineage>
</organism>
<feature type="chain" id="PRO_5027110529" evidence="3">
    <location>
        <begin position="23"/>
        <end position="823"/>
    </location>
</feature>
<feature type="transmembrane region" description="Helical" evidence="2">
    <location>
        <begin position="566"/>
        <end position="584"/>
    </location>
</feature>
<gene>
    <name evidence="6" type="primary">LOC113204559</name>
</gene>
<feature type="transmembrane region" description="Helical" evidence="2">
    <location>
        <begin position="513"/>
        <end position="533"/>
    </location>
</feature>
<dbReference type="Pfam" id="PF20146">
    <property type="entry name" value="NRF"/>
    <property type="match status" value="1"/>
</dbReference>
<evidence type="ECO:0000313" key="6">
    <source>
        <dbReference type="RefSeq" id="XP_026275552.1"/>
    </source>
</evidence>
<feature type="transmembrane region" description="Helical" evidence="2">
    <location>
        <begin position="486"/>
        <end position="506"/>
    </location>
</feature>
<dbReference type="KEGG" id="foc:113204559"/>
<dbReference type="InterPro" id="IPR002656">
    <property type="entry name" value="Acyl_transf_3_dom"/>
</dbReference>
<name>A0A6J1S3E7_FRAOC</name>
<dbReference type="InterPro" id="IPR006621">
    <property type="entry name" value="Nose-resist-to-fluoxetine_N"/>
</dbReference>
<evidence type="ECO:0000313" key="5">
    <source>
        <dbReference type="Proteomes" id="UP000504606"/>
    </source>
</evidence>
<feature type="transmembrane region" description="Helical" evidence="2">
    <location>
        <begin position="713"/>
        <end position="734"/>
    </location>
</feature>
<feature type="compositionally biased region" description="Polar residues" evidence="1">
    <location>
        <begin position="793"/>
        <end position="802"/>
    </location>
</feature>
<keyword evidence="3" id="KW-0732">Signal</keyword>
<sequence>MCKSDAAGTVLTLLLLTVGCYAGVAVNATDEAGASHDAASAATNAAVNVAVDALLDSALQRALATLKHPASLREHVGEALRLEKRPEVLASAADCDLALARWAEGLYYTETWALQMVDSSSKFVTGLLYGNLADLGNYDECVTSEPISHNATAVGQGAPEEFTGRYALPALQLLKAVNSSSKLSASLQQTLARTASSHQVRDSNGEEYSALGSVNLAVCVPSTCQAPLLETVFNHVLNLANPLLEKKGYRVQVSLPANYTSVAGLWREPDTGDYTVITICVVLLLLVLVATSMDVTLSSEAVEARKRAGVLLAFSAYTNGRRLMHVAPPSDSNFTCINGIRFFSAMWVILGHRYRWALDIPYTNLIVIPQRVTDISVMMIASAPLSVDTFFLIGGLVNSYSFMRAVGQRKSFNFIMYYVHRYIRLTPAFAMMVAITATWLALLGNGPLWTKVMGSASQSCRDNWWTAMLYVANYANANDQCMMQSWYLMVDMQLHWLSPLLLVPLWKWRRIGLGWIGIVLIASCAVPFAITFANPPHFRAPISVELSKASQSFFMAHMYFPTHTRFTSYVFGTLAGYVLFIIKAGHVRYTLSSKEVALGWLMSTAICLTVVFGAQPLFDAKNHPFNVWESSFYLGFYKLAWSVGITWVVLACILGRGGPVNAFLSWTPFTIMGRLTYGIYLAHAAIQIVDVSSNRSAEYYTDFKMVEHMLSDATLASFFGLVLCLTLESPIMAIEKALRTGGSKRSKPRKQEKDVPTNGGVDNSGFIGDADSGRTHGDGKASSSNPIAHVSVEASTTGATSTDDNESENGKSVVGPLGTALAV</sequence>
<dbReference type="Proteomes" id="UP000504606">
    <property type="component" value="Unplaced"/>
</dbReference>
<dbReference type="PANTHER" id="PTHR11161">
    <property type="entry name" value="O-ACYLTRANSFERASE"/>
    <property type="match status" value="1"/>
</dbReference>
<reference evidence="6" key="1">
    <citation type="submission" date="2025-08" db="UniProtKB">
        <authorList>
            <consortium name="RefSeq"/>
        </authorList>
    </citation>
    <scope>IDENTIFICATION</scope>
    <source>
        <tissue evidence="6">Whole organism</tissue>
    </source>
</reference>
<keyword evidence="2" id="KW-0812">Transmembrane</keyword>
<keyword evidence="2" id="KW-1133">Transmembrane helix</keyword>
<feature type="region of interest" description="Disordered" evidence="1">
    <location>
        <begin position="740"/>
        <end position="823"/>
    </location>
</feature>
<dbReference type="InterPro" id="IPR052728">
    <property type="entry name" value="O2_lipid_transport_reg"/>
</dbReference>
<evidence type="ECO:0000259" key="4">
    <source>
        <dbReference type="SMART" id="SM00703"/>
    </source>
</evidence>
<feature type="transmembrane region" description="Helical" evidence="2">
    <location>
        <begin position="596"/>
        <end position="614"/>
    </location>
</feature>
<dbReference type="RefSeq" id="XP_026275552.1">
    <property type="nucleotide sequence ID" value="XM_026419767.2"/>
</dbReference>
<dbReference type="PANTHER" id="PTHR11161:SF0">
    <property type="entry name" value="O-ACYLTRANSFERASE LIKE PROTEIN"/>
    <property type="match status" value="1"/>
</dbReference>
<dbReference type="Pfam" id="PF01757">
    <property type="entry name" value="Acyl_transf_3"/>
    <property type="match status" value="1"/>
</dbReference>
<feature type="signal peptide" evidence="3">
    <location>
        <begin position="1"/>
        <end position="22"/>
    </location>
</feature>
<accession>A0A6J1S3E7</accession>
<dbReference type="OrthoDB" id="10006435at2759"/>
<dbReference type="GO" id="GO:0016747">
    <property type="term" value="F:acyltransferase activity, transferring groups other than amino-acyl groups"/>
    <property type="evidence" value="ECO:0007669"/>
    <property type="project" value="InterPro"/>
</dbReference>
<feature type="transmembrane region" description="Helical" evidence="2">
    <location>
        <begin position="375"/>
        <end position="401"/>
    </location>
</feature>